<dbReference type="InterPro" id="IPR003959">
    <property type="entry name" value="ATPase_AAA_core"/>
</dbReference>
<name>A0A7S3XFI2_9CHLO</name>
<dbReference type="Gene3D" id="1.10.1780.10">
    <property type="entry name" value="Clp, N-terminal domain"/>
    <property type="match status" value="1"/>
</dbReference>
<evidence type="ECO:0000256" key="5">
    <source>
        <dbReference type="ARBA" id="ARBA00023186"/>
    </source>
</evidence>
<dbReference type="InterPro" id="IPR027417">
    <property type="entry name" value="P-loop_NTPase"/>
</dbReference>
<evidence type="ECO:0000256" key="4">
    <source>
        <dbReference type="ARBA" id="ARBA00022840"/>
    </source>
</evidence>
<dbReference type="SUPFAM" id="SSF81923">
    <property type="entry name" value="Double Clp-N motif"/>
    <property type="match status" value="1"/>
</dbReference>
<dbReference type="FunFam" id="3.40.50.300:FF:000025">
    <property type="entry name" value="ATP-dependent Clp protease subunit"/>
    <property type="match status" value="1"/>
</dbReference>
<dbReference type="SMART" id="SM01086">
    <property type="entry name" value="ClpB_D2-small"/>
    <property type="match status" value="1"/>
</dbReference>
<feature type="domain" description="Clp R" evidence="9">
    <location>
        <begin position="3"/>
        <end position="147"/>
    </location>
</feature>
<keyword evidence="8" id="KW-0175">Coiled coil</keyword>
<dbReference type="Gene3D" id="1.10.8.60">
    <property type="match status" value="1"/>
</dbReference>
<evidence type="ECO:0000256" key="6">
    <source>
        <dbReference type="PROSITE-ProRule" id="PRU01251"/>
    </source>
</evidence>
<dbReference type="InterPro" id="IPR041546">
    <property type="entry name" value="ClpA/ClpB_AAA_lid"/>
</dbReference>
<dbReference type="InterPro" id="IPR003593">
    <property type="entry name" value="AAA+_ATPase"/>
</dbReference>
<feature type="coiled-coil region" evidence="8">
    <location>
        <begin position="413"/>
        <end position="493"/>
    </location>
</feature>
<keyword evidence="5 7" id="KW-0143">Chaperone</keyword>
<evidence type="ECO:0000259" key="9">
    <source>
        <dbReference type="PROSITE" id="PS51903"/>
    </source>
</evidence>
<dbReference type="CDD" id="cd00009">
    <property type="entry name" value="AAA"/>
    <property type="match status" value="1"/>
</dbReference>
<dbReference type="CDD" id="cd19499">
    <property type="entry name" value="RecA-like_ClpB_Hsp104-like"/>
    <property type="match status" value="1"/>
</dbReference>
<dbReference type="PROSITE" id="PS00871">
    <property type="entry name" value="CLPAB_2"/>
    <property type="match status" value="1"/>
</dbReference>
<dbReference type="Pfam" id="PF07724">
    <property type="entry name" value="AAA_2"/>
    <property type="match status" value="1"/>
</dbReference>
<evidence type="ECO:0000256" key="7">
    <source>
        <dbReference type="RuleBase" id="RU004432"/>
    </source>
</evidence>
<dbReference type="GO" id="GO:0005524">
    <property type="term" value="F:ATP binding"/>
    <property type="evidence" value="ECO:0007669"/>
    <property type="project" value="UniProtKB-KW"/>
</dbReference>
<organism evidence="10">
    <name type="scientific">Picocystis salinarum</name>
    <dbReference type="NCBI Taxonomy" id="88271"/>
    <lineage>
        <taxon>Eukaryota</taxon>
        <taxon>Viridiplantae</taxon>
        <taxon>Chlorophyta</taxon>
        <taxon>Picocystophyceae</taxon>
        <taxon>Picocystales</taxon>
        <taxon>Picocystaceae</taxon>
        <taxon>Picocystis</taxon>
    </lineage>
</organism>
<keyword evidence="2 6" id="KW-0677">Repeat</keyword>
<dbReference type="PRINTS" id="PR00300">
    <property type="entry name" value="CLPPROTEASEA"/>
</dbReference>
<dbReference type="InterPro" id="IPR028299">
    <property type="entry name" value="ClpA/B_CS2"/>
</dbReference>
<dbReference type="InterPro" id="IPR050130">
    <property type="entry name" value="ClpA_ClpB"/>
</dbReference>
<keyword evidence="3 7" id="KW-0547">Nucleotide-binding</keyword>
<dbReference type="GO" id="GO:0034605">
    <property type="term" value="P:cellular response to heat"/>
    <property type="evidence" value="ECO:0007669"/>
    <property type="project" value="TreeGrafter"/>
</dbReference>
<dbReference type="Pfam" id="PF02861">
    <property type="entry name" value="Clp_N"/>
    <property type="match status" value="1"/>
</dbReference>
<dbReference type="FunFam" id="3.40.50.300:FF:000120">
    <property type="entry name" value="ATP-dependent chaperone ClpB"/>
    <property type="match status" value="1"/>
</dbReference>
<dbReference type="EMBL" id="HBIS01005210">
    <property type="protein sequence ID" value="CAE0610869.1"/>
    <property type="molecule type" value="Transcribed_RNA"/>
</dbReference>
<accession>A0A7S3XFI2</accession>
<dbReference type="PROSITE" id="PS00870">
    <property type="entry name" value="CLPAB_1"/>
    <property type="match status" value="1"/>
</dbReference>
<reference evidence="10" key="1">
    <citation type="submission" date="2021-01" db="EMBL/GenBank/DDBJ databases">
        <authorList>
            <person name="Corre E."/>
            <person name="Pelletier E."/>
            <person name="Niang G."/>
            <person name="Scheremetjew M."/>
            <person name="Finn R."/>
            <person name="Kale V."/>
            <person name="Holt S."/>
            <person name="Cochrane G."/>
            <person name="Meng A."/>
            <person name="Brown T."/>
            <person name="Cohen L."/>
        </authorList>
    </citation>
    <scope>NUCLEOTIDE SEQUENCE</scope>
    <source>
        <strain evidence="10">CCMP1897</strain>
    </source>
</reference>
<dbReference type="PANTHER" id="PTHR11638:SF18">
    <property type="entry name" value="HEAT SHOCK PROTEIN 104"/>
    <property type="match status" value="1"/>
</dbReference>
<dbReference type="FunFam" id="3.40.50.300:FF:000010">
    <property type="entry name" value="Chaperone clpB 1, putative"/>
    <property type="match status" value="1"/>
</dbReference>
<dbReference type="InterPro" id="IPR036628">
    <property type="entry name" value="Clp_N_dom_sf"/>
</dbReference>
<sequence>MDINKYTEKAQQTIAKARDVALDAQHAQIAPVHLALALFEEKNSLGAQCIESLGGVAAHQSVCRVLKKKLVRIPSVDPPPVDIYPSNVLLKVLRDAEKTQKKRGGAYLSVDNLIQAVIQDKDVSEALTDSGLSKSQLEKAIEDVRGERVATTKGSEGAWNALQQFGRDLTADAETGKIDPVIGRDDEVRRVIRVLCRRTKNNPVLIGEPGVGKTAIVEGLAQRIVKGDVPSTLKDCKLVSLDMGALIAGAKYRGEFEERLKSVLQEIEEGGEKVILFIDELHTVIGAGKSDGAMDAGNLLKPKLARGELHCIGATTLSEYRQHIEKDAAFERRFQQVLVKEPSVQDTIGILRGLREKYESHHGVRIMDRALVVAAQLSHRYIQHRFLPDKAIDLIDEACANVRVALDSCPEEMDKLQRNKLHLEVEQTALAREKDKASKKRLEEVKKELGALKDQLQPLEIQYKKEKERLDKIRELKQKREELLVRIQEAERRANLAIVADLKYGALQEVNGMIQKLQQEAPETAMLTDTVAPDAIALVVSRWTGIPVSRLGEEERERLLNLGDRLHQRVVGQDEAVAAVANAVLRSRAGLGALNRGSSFLFLGPTGVGKTELAKALAFELFDSEDTLIRLDMSEYMESHSVSRLIGAPPGYVGYESGGQLTEAVRRKPYSVILLDEIEKAHSEIFNTLLQILDDGRLTDGQGRTISFSNTIIIMTSNLGAEFLMASGGKVLPETKALVIERVKQKFRPEFINRLDEMVVFHGLAEEQVAQIAKLHVREIAERLEDRNIALEVTPEAVNVIIKQSYEPEYGARPMRRYIERILLTSLSRMLISGEVKDNSKVLIDGKRDGTGLDFHVELLEEATNGVKKMKVESSTNGDFMYVDSDMEGTDI</sequence>
<comment type="similarity">
    <text evidence="1 7">Belongs to the ClpA/ClpB family.</text>
</comment>
<dbReference type="InterPro" id="IPR001270">
    <property type="entry name" value="ClpA/B"/>
</dbReference>
<dbReference type="Gene3D" id="3.40.50.300">
    <property type="entry name" value="P-loop containing nucleotide triphosphate hydrolases"/>
    <property type="match status" value="3"/>
</dbReference>
<dbReference type="PANTHER" id="PTHR11638">
    <property type="entry name" value="ATP-DEPENDENT CLP PROTEASE"/>
    <property type="match status" value="1"/>
</dbReference>
<dbReference type="SUPFAM" id="SSF52540">
    <property type="entry name" value="P-loop containing nucleoside triphosphate hydrolases"/>
    <property type="match status" value="2"/>
</dbReference>
<keyword evidence="4 7" id="KW-0067">ATP-binding</keyword>
<evidence type="ECO:0000313" key="10">
    <source>
        <dbReference type="EMBL" id="CAE0610869.1"/>
    </source>
</evidence>
<evidence type="ECO:0000256" key="8">
    <source>
        <dbReference type="SAM" id="Coils"/>
    </source>
</evidence>
<dbReference type="GO" id="GO:0005737">
    <property type="term" value="C:cytoplasm"/>
    <property type="evidence" value="ECO:0007669"/>
    <property type="project" value="TreeGrafter"/>
</dbReference>
<dbReference type="InterPro" id="IPR004176">
    <property type="entry name" value="Clp_R_N"/>
</dbReference>
<dbReference type="AlphaFoldDB" id="A0A7S3XFI2"/>
<evidence type="ECO:0000256" key="3">
    <source>
        <dbReference type="ARBA" id="ARBA00022741"/>
    </source>
</evidence>
<gene>
    <name evidence="10" type="ORF">PSAL00342_LOCUS4704</name>
</gene>
<dbReference type="InterPro" id="IPR019489">
    <property type="entry name" value="Clp_ATPase_C"/>
</dbReference>
<dbReference type="SMART" id="SM00382">
    <property type="entry name" value="AAA"/>
    <property type="match status" value="2"/>
</dbReference>
<dbReference type="Pfam" id="PF10431">
    <property type="entry name" value="ClpB_D2-small"/>
    <property type="match status" value="1"/>
</dbReference>
<evidence type="ECO:0000256" key="1">
    <source>
        <dbReference type="ARBA" id="ARBA00008675"/>
    </source>
</evidence>
<dbReference type="InterPro" id="IPR018368">
    <property type="entry name" value="ClpA/B_CS1"/>
</dbReference>
<dbReference type="GO" id="GO:0016887">
    <property type="term" value="F:ATP hydrolysis activity"/>
    <property type="evidence" value="ECO:0007669"/>
    <property type="project" value="InterPro"/>
</dbReference>
<dbReference type="Pfam" id="PF17871">
    <property type="entry name" value="AAA_lid_9"/>
    <property type="match status" value="1"/>
</dbReference>
<evidence type="ECO:0000256" key="2">
    <source>
        <dbReference type="ARBA" id="ARBA00022737"/>
    </source>
</evidence>
<dbReference type="Pfam" id="PF00004">
    <property type="entry name" value="AAA"/>
    <property type="match status" value="1"/>
</dbReference>
<proteinExistence type="inferred from homology"/>
<protein>
    <recommendedName>
        <fullName evidence="9">Clp R domain-containing protein</fullName>
    </recommendedName>
</protein>
<dbReference type="PROSITE" id="PS51903">
    <property type="entry name" value="CLP_R"/>
    <property type="match status" value="1"/>
</dbReference>